<keyword evidence="1" id="KW-1133">Transmembrane helix</keyword>
<dbReference type="InterPro" id="IPR005074">
    <property type="entry name" value="Peptidase_C39"/>
</dbReference>
<comment type="caution">
    <text evidence="3">The sequence shown here is derived from an EMBL/GenBank/DDBJ whole genome shotgun (WGS) entry which is preliminary data.</text>
</comment>
<feature type="transmembrane region" description="Helical" evidence="1">
    <location>
        <begin position="316"/>
        <end position="333"/>
    </location>
</feature>
<dbReference type="Pfam" id="PF03412">
    <property type="entry name" value="Peptidase_C39"/>
    <property type="match status" value="1"/>
</dbReference>
<evidence type="ECO:0000313" key="3">
    <source>
        <dbReference type="EMBL" id="NIJ52989.1"/>
    </source>
</evidence>
<feature type="transmembrane region" description="Helical" evidence="1">
    <location>
        <begin position="146"/>
        <end position="165"/>
    </location>
</feature>
<feature type="transmembrane region" description="Helical" evidence="1">
    <location>
        <begin position="230"/>
        <end position="250"/>
    </location>
</feature>
<gene>
    <name evidence="3" type="ORF">FHS68_002159</name>
</gene>
<feature type="transmembrane region" description="Helical" evidence="1">
    <location>
        <begin position="286"/>
        <end position="310"/>
    </location>
</feature>
<reference evidence="3 4" key="1">
    <citation type="submission" date="2020-03" db="EMBL/GenBank/DDBJ databases">
        <title>Genomic Encyclopedia of Type Strains, Phase IV (KMG-IV): sequencing the most valuable type-strain genomes for metagenomic binning, comparative biology and taxonomic classification.</title>
        <authorList>
            <person name="Goeker M."/>
        </authorList>
    </citation>
    <scope>NUCLEOTIDE SEQUENCE [LARGE SCALE GENOMIC DNA]</scope>
    <source>
        <strain evidence="3 4">DSM 102865</strain>
    </source>
</reference>
<name>A0ABX0ULZ2_9BACT</name>
<feature type="domain" description="Peptidase C39" evidence="2">
    <location>
        <begin position="25"/>
        <end position="126"/>
    </location>
</feature>
<evidence type="ECO:0000256" key="1">
    <source>
        <dbReference type="SAM" id="Phobius"/>
    </source>
</evidence>
<dbReference type="CDD" id="cd12921">
    <property type="entry name" value="VKOR_4"/>
    <property type="match status" value="1"/>
</dbReference>
<accession>A0ABX0ULZ2</accession>
<dbReference type="RefSeq" id="WP_167269768.1">
    <property type="nucleotide sequence ID" value="NZ_JAASQJ010000002.1"/>
</dbReference>
<dbReference type="EMBL" id="JAASQJ010000002">
    <property type="protein sequence ID" value="NIJ52989.1"/>
    <property type="molecule type" value="Genomic_DNA"/>
</dbReference>
<evidence type="ECO:0000313" key="4">
    <source>
        <dbReference type="Proteomes" id="UP001179181"/>
    </source>
</evidence>
<proteinExistence type="predicted"/>
<keyword evidence="1" id="KW-0812">Transmembrane</keyword>
<protein>
    <recommendedName>
        <fullName evidence="2">Peptidase C39 domain-containing protein</fullName>
    </recommendedName>
</protein>
<keyword evidence="1" id="KW-0472">Membrane</keyword>
<evidence type="ECO:0000259" key="2">
    <source>
        <dbReference type="Pfam" id="PF03412"/>
    </source>
</evidence>
<feature type="transmembrane region" description="Helical" evidence="1">
    <location>
        <begin position="262"/>
        <end position="279"/>
    </location>
</feature>
<dbReference type="Gene3D" id="1.20.1440.130">
    <property type="entry name" value="VKOR domain"/>
    <property type="match status" value="1"/>
</dbReference>
<organism evidence="3 4">
    <name type="scientific">Dyadobacter arcticus</name>
    <dbReference type="NCBI Taxonomy" id="1078754"/>
    <lineage>
        <taxon>Bacteria</taxon>
        <taxon>Pseudomonadati</taxon>
        <taxon>Bacteroidota</taxon>
        <taxon>Cytophagia</taxon>
        <taxon>Cytophagales</taxon>
        <taxon>Spirosomataceae</taxon>
        <taxon>Dyadobacter</taxon>
    </lineage>
</organism>
<dbReference type="Proteomes" id="UP001179181">
    <property type="component" value="Unassembled WGS sequence"/>
</dbReference>
<keyword evidence="4" id="KW-1185">Reference proteome</keyword>
<sequence length="532" mass="61127">MKLNSVERNALETVQRSCKIANIKITKSGLQDKLLQHPHFPSMQALKDTFTSFNVPNLAVRIEPLLLEKIATPLIVYMDSSLGYGTVEKVESGFVEWFHNDLGAFREHISDFSRKWQGVSLVIEPNRLSGDAHYKKNRFLEIYGKLRKPFGWTAAALLLATWLIADQRITSWTFDLLLMIQIAGVLLSVRLIQISMDKYDSFWRKGRDLNFPTATEAILRSELAKTSIGINWPELSLLCFSGSFLFLIISNQIDHVIGPLKLLNYFAIASTFWLVYVQFKLKSWSLLCVIILSLIWIEFLIFFNWTIILFSNWNDIKGFVISFFIPIIVWMFVKRPIQSVSLAQGHYYTIKKMMYDPIYLQSIRSDRKNLPSFFTGMNGITIGKPSADDCITLVLNPICYMCRNAYFQTQKLVSENPGIKCEIILAVSPNSQSIDNIVTYTILGSESGEEANVLDDWYRCMPVKLEDWRATRRFDLARGLDQLTHHLRWYELAGLKSELPVTILNGAELPAIYNASDIKRILSIRFDKEYTS</sequence>
<dbReference type="InterPro" id="IPR038354">
    <property type="entry name" value="VKOR_sf"/>
</dbReference>
<feature type="transmembrane region" description="Helical" evidence="1">
    <location>
        <begin position="171"/>
        <end position="192"/>
    </location>
</feature>